<evidence type="ECO:0000313" key="3">
    <source>
        <dbReference type="EMBL" id="KAK8244141.1"/>
    </source>
</evidence>
<keyword evidence="4" id="KW-1185">Reference proteome</keyword>
<dbReference type="EMBL" id="JBBWRZ010000002">
    <property type="protein sequence ID" value="KAK8244141.1"/>
    <property type="molecule type" value="Genomic_DNA"/>
</dbReference>
<accession>A0ABR1YZL5</accession>
<reference evidence="3 4" key="1">
    <citation type="submission" date="2024-04" db="EMBL/GenBank/DDBJ databases">
        <title>Phyllosticta paracitricarpa is synonymous to the EU quarantine fungus P. citricarpa based on phylogenomic analyses.</title>
        <authorList>
            <consortium name="Lawrence Berkeley National Laboratory"/>
            <person name="Van Ingen-Buijs V.A."/>
            <person name="Van Westerhoven A.C."/>
            <person name="Haridas S."/>
            <person name="Skiadas P."/>
            <person name="Martin F."/>
            <person name="Groenewald J.Z."/>
            <person name="Crous P.W."/>
            <person name="Seidl M.F."/>
        </authorList>
    </citation>
    <scope>NUCLEOTIDE SEQUENCE [LARGE SCALE GENOMIC DNA]</scope>
    <source>
        <strain evidence="3 4">CBS 123374</strain>
    </source>
</reference>
<organism evidence="3 4">
    <name type="scientific">Phyllosticta capitalensis</name>
    <dbReference type="NCBI Taxonomy" id="121624"/>
    <lineage>
        <taxon>Eukaryota</taxon>
        <taxon>Fungi</taxon>
        <taxon>Dikarya</taxon>
        <taxon>Ascomycota</taxon>
        <taxon>Pezizomycotina</taxon>
        <taxon>Dothideomycetes</taxon>
        <taxon>Dothideomycetes incertae sedis</taxon>
        <taxon>Botryosphaeriales</taxon>
        <taxon>Phyllostictaceae</taxon>
        <taxon>Phyllosticta</taxon>
    </lineage>
</organism>
<evidence type="ECO:0000256" key="1">
    <source>
        <dbReference type="SAM" id="MobiDB-lite"/>
    </source>
</evidence>
<feature type="chain" id="PRO_5047522680" description="Secreted protein" evidence="2">
    <location>
        <begin position="32"/>
        <end position="203"/>
    </location>
</feature>
<keyword evidence="2" id="KW-0732">Signal</keyword>
<feature type="region of interest" description="Disordered" evidence="1">
    <location>
        <begin position="156"/>
        <end position="203"/>
    </location>
</feature>
<protein>
    <recommendedName>
        <fullName evidence="5">Secreted protein</fullName>
    </recommendedName>
</protein>
<feature type="signal peptide" evidence="2">
    <location>
        <begin position="1"/>
        <end position="31"/>
    </location>
</feature>
<evidence type="ECO:0000256" key="2">
    <source>
        <dbReference type="SAM" id="SignalP"/>
    </source>
</evidence>
<evidence type="ECO:0008006" key="5">
    <source>
        <dbReference type="Google" id="ProtNLM"/>
    </source>
</evidence>
<sequence>MPLTHRRALHISLKTMSLALAGVIHTNLAHAQPLSSTVRRQRAGSARGSMWPCNSILVVASIGHSEMEKKRQFALMPYHGFRGPLYTHSASANEAWAAPLLRYPYLPHSDCRCQKFTHGLAWGKLCRRTAPLLPIRNVCWSAREIFLRSRHGSPTRVYQPPPRLRIPPRRGPEFTHPSPCEGCQSPKETRLSAGMQEEERLPC</sequence>
<name>A0ABR1YZL5_9PEZI</name>
<evidence type="ECO:0000313" key="4">
    <source>
        <dbReference type="Proteomes" id="UP001492380"/>
    </source>
</evidence>
<proteinExistence type="predicted"/>
<dbReference type="Proteomes" id="UP001492380">
    <property type="component" value="Unassembled WGS sequence"/>
</dbReference>
<gene>
    <name evidence="3" type="ORF">HDK90DRAFT_145788</name>
</gene>
<comment type="caution">
    <text evidence="3">The sequence shown here is derived from an EMBL/GenBank/DDBJ whole genome shotgun (WGS) entry which is preliminary data.</text>
</comment>